<evidence type="ECO:0000256" key="2">
    <source>
        <dbReference type="SAM" id="SignalP"/>
    </source>
</evidence>
<organism evidence="4 5">
    <name type="scientific">Rhodocytophaga rosea</name>
    <dbReference type="NCBI Taxonomy" id="2704465"/>
    <lineage>
        <taxon>Bacteria</taxon>
        <taxon>Pseudomonadati</taxon>
        <taxon>Bacteroidota</taxon>
        <taxon>Cytophagia</taxon>
        <taxon>Cytophagales</taxon>
        <taxon>Rhodocytophagaceae</taxon>
        <taxon>Rhodocytophaga</taxon>
    </lineage>
</organism>
<dbReference type="InterPro" id="IPR032812">
    <property type="entry name" value="SbsA_Ig"/>
</dbReference>
<protein>
    <submittedName>
        <fullName evidence="4">Ig-like domain-containing protein</fullName>
    </submittedName>
</protein>
<name>A0A6C0GPT7_9BACT</name>
<proteinExistence type="predicted"/>
<dbReference type="Pfam" id="PF13205">
    <property type="entry name" value="Big_5"/>
    <property type="match status" value="3"/>
</dbReference>
<evidence type="ECO:0000256" key="1">
    <source>
        <dbReference type="ARBA" id="ARBA00022729"/>
    </source>
</evidence>
<dbReference type="InterPro" id="IPR026444">
    <property type="entry name" value="Secre_tail"/>
</dbReference>
<dbReference type="NCBIfam" id="TIGR04183">
    <property type="entry name" value="Por_Secre_tail"/>
    <property type="match status" value="1"/>
</dbReference>
<dbReference type="KEGG" id="rhoz:GXP67_26010"/>
<dbReference type="InterPro" id="IPR014755">
    <property type="entry name" value="Cu-Rt/internalin_Ig-like"/>
</dbReference>
<dbReference type="RefSeq" id="WP_162445837.1">
    <property type="nucleotide sequence ID" value="NZ_CP048222.1"/>
</dbReference>
<feature type="chain" id="PRO_5025531567" evidence="2">
    <location>
        <begin position="23"/>
        <end position="753"/>
    </location>
</feature>
<gene>
    <name evidence="4" type="ORF">GXP67_26010</name>
</gene>
<sequence length="753" mass="80619">MMSLKLYHLQLILLTCTLFTKAFGRQSDTQFIKTIGTVNLVEQSGQNVFTGSFFNKTDMATAYLSGEETYITANTGIEPIKVYLSEDTLAPVLTSFSPDNGATEIATNTYLVLVFSEEIIKGTGNIIVSQGGITQVIPVNNAVISVAGNQVTIVPDSFTNNSTISISITAGTFKDLAGNEFAGLAEGEWIFTTVGQADIPSALISFSPMNDENNVSVDATLSITFNEEVFVGSGEITIKQGNTTQIIELSDERVSIAGTTVTINPDNFPGNTLITVSIPSSAFVDVTGYEFAGITDGEWSFTTVGQADTPPVITSFSPENTAGNVPVNASLTISFNEEVFVGSGEITLTQGSSTQILPLTDERISIAGNTVTINPDDFPYSTSITVSIPSSVFVDSIGYEFAGIVPGEWSFTTVSQPEQSVVKFILVNADTDRPLMPLEEGDVIDLSKLPTQNLNIQVITNPGVVGSVLIDLDGKLVVENQLPYAYGGGAGTNYNAITLPVGNHTLTATPYSERTAYTATTGNGLKGKELTIHFTITGTSVNSLVLLNADTNEDILALKNGDVIDLANFPAENLNIRAITNPERLGSVVFKLNELSIRENHFPYAIGGDINGDFRSWTLPAGNHTLTATPYQYMGSGGKKGAAHTVSFSVVNTNPAARINYADNEGISGKVAAFPNPFHDRTLISFSTPDKGYARLEIYDAKGLFISSPYQADLEAGKWYSVVYEAGMLKSGVYVVKLVTQRYSRNYKLVLTK</sequence>
<accession>A0A6C0GPT7</accession>
<evidence type="ECO:0000313" key="5">
    <source>
        <dbReference type="Proteomes" id="UP000480178"/>
    </source>
</evidence>
<dbReference type="AlphaFoldDB" id="A0A6C0GPT7"/>
<keyword evidence="1 2" id="KW-0732">Signal</keyword>
<dbReference type="EMBL" id="CP048222">
    <property type="protein sequence ID" value="QHT69854.1"/>
    <property type="molecule type" value="Genomic_DNA"/>
</dbReference>
<evidence type="ECO:0000313" key="4">
    <source>
        <dbReference type="EMBL" id="QHT69854.1"/>
    </source>
</evidence>
<evidence type="ECO:0000259" key="3">
    <source>
        <dbReference type="Pfam" id="PF13205"/>
    </source>
</evidence>
<dbReference type="Gene3D" id="2.60.40.1220">
    <property type="match status" value="1"/>
</dbReference>
<feature type="domain" description="SbsA Ig-like" evidence="3">
    <location>
        <begin position="87"/>
        <end position="193"/>
    </location>
</feature>
<dbReference type="Proteomes" id="UP000480178">
    <property type="component" value="Chromosome"/>
</dbReference>
<feature type="domain" description="SbsA Ig-like" evidence="3">
    <location>
        <begin position="308"/>
        <end position="413"/>
    </location>
</feature>
<keyword evidence="5" id="KW-1185">Reference proteome</keyword>
<feature type="domain" description="SbsA Ig-like" evidence="3">
    <location>
        <begin position="200"/>
        <end position="303"/>
    </location>
</feature>
<feature type="signal peptide" evidence="2">
    <location>
        <begin position="1"/>
        <end position="22"/>
    </location>
</feature>
<reference evidence="4 5" key="1">
    <citation type="submission" date="2020-01" db="EMBL/GenBank/DDBJ databases">
        <authorList>
            <person name="Kim M.K."/>
        </authorList>
    </citation>
    <scope>NUCLEOTIDE SEQUENCE [LARGE SCALE GENOMIC DNA]</scope>
    <source>
        <strain evidence="4 5">172606-1</strain>
    </source>
</reference>